<evidence type="ECO:0000256" key="3">
    <source>
        <dbReference type="ARBA" id="ARBA00022490"/>
    </source>
</evidence>
<dbReference type="InterPro" id="IPR001900">
    <property type="entry name" value="RNase_II/R"/>
</dbReference>
<sequence>MLKKKIIEFIKEYGNPVFDKEIFDIFDIKSDEVALINNLLEELVAEGKLIKTKKRKFGIPEMFNILTGKMQITSKGFGFFIPDNSEIKDIFIPPSELNGAMNGDTVFIKITKSSSENKRQEGTVIDIVERGTLSVVGTFQSSKNFGFVVPDDKKIHSDIFIPNGKTSGAKTDDKVVVKILKYSEDDRKPEGKVIEILGNKSDPGVDILSIIRKFELPENFPKKVENEANKVLEDVSEDEIKSRKDFRNQTIVTIDGADAKDLDDAVSVKKLDNNNFGLWVHIADVSYYVRENSKLDKEAFKRATSVYLIDRVIPMLPRRLSNGICSLNPNVDRLTLTCYMEINSKGKVVDHEIFESVIKTNERMTYKDVSDILDGVESEELNKYNYLKDFFENMKDLSLILRKKRDERGTIDFDFPEPKIILDESGKPLDIVKAERRIANRVIEEFMLAANETIAEHFYWMEIPFVYRIHETPSEEKIKDFNKFIYNFGYSIKGSLEEVHPKAVQEVLKKVKGEHEEHILSKLMLRSLKQAKYSPTDEGHFGLAAEHYTHFTSPIRRYPDLQIHRIIHEVLRGKLTESRIAKLNEIVELCSNQSSKRERIAEKAERETDDLKMTEYMLDYVGEEYDGIISSVTNFGVFVELDNTVEGLMRVNEMKDDYYVFDEANYKLVGERTNNYYAIGDEVRIEVVKVNVDLREIDFRIVRKL</sequence>
<keyword evidence="4 8" id="KW-0540">Nuclease</keyword>
<evidence type="ECO:0000313" key="11">
    <source>
        <dbReference type="Proteomes" id="UP001321786"/>
    </source>
</evidence>
<dbReference type="SMART" id="SM00316">
    <property type="entry name" value="S1"/>
    <property type="match status" value="1"/>
</dbReference>
<dbReference type="NCBIfam" id="TIGR00358">
    <property type="entry name" value="3_prime_RNase"/>
    <property type="match status" value="1"/>
</dbReference>
<evidence type="ECO:0000313" key="10">
    <source>
        <dbReference type="EMBL" id="BEP28754.1"/>
    </source>
</evidence>
<dbReference type="Proteomes" id="UP001321786">
    <property type="component" value="Chromosome"/>
</dbReference>
<accession>A0AAU9EL58</accession>
<dbReference type="InterPro" id="IPR004476">
    <property type="entry name" value="RNase_II/RNase_R"/>
</dbReference>
<evidence type="ECO:0000259" key="9">
    <source>
        <dbReference type="PROSITE" id="PS50126"/>
    </source>
</evidence>
<keyword evidence="11" id="KW-1185">Reference proteome</keyword>
<keyword evidence="7 8" id="KW-0694">RNA-binding</keyword>
<dbReference type="PROSITE" id="PS50126">
    <property type="entry name" value="S1"/>
    <property type="match status" value="1"/>
</dbReference>
<keyword evidence="3 8" id="KW-0963">Cytoplasm</keyword>
<dbReference type="GO" id="GO:0008859">
    <property type="term" value="F:exoribonuclease II activity"/>
    <property type="evidence" value="ECO:0007669"/>
    <property type="project" value="UniProtKB-UniRule"/>
</dbReference>
<dbReference type="EMBL" id="AP028654">
    <property type="protein sequence ID" value="BEP28754.1"/>
    <property type="molecule type" value="Genomic_DNA"/>
</dbReference>
<dbReference type="GO" id="GO:0005829">
    <property type="term" value="C:cytosol"/>
    <property type="evidence" value="ECO:0007669"/>
    <property type="project" value="TreeGrafter"/>
</dbReference>
<evidence type="ECO:0000256" key="1">
    <source>
        <dbReference type="ARBA" id="ARBA00001849"/>
    </source>
</evidence>
<dbReference type="RefSeq" id="WP_338537060.1">
    <property type="nucleotide sequence ID" value="NZ_AP028654.1"/>
</dbReference>
<dbReference type="EC" id="3.1.13.1" evidence="8"/>
<comment type="catalytic activity">
    <reaction evidence="1 8">
        <text>Exonucleolytic cleavage in the 3'- to 5'-direction to yield nucleoside 5'-phosphates.</text>
        <dbReference type="EC" id="3.1.13.1"/>
    </reaction>
</comment>
<feature type="domain" description="S1 motif" evidence="9">
    <location>
        <begin position="622"/>
        <end position="702"/>
    </location>
</feature>
<dbReference type="Pfam" id="PF00773">
    <property type="entry name" value="RNB"/>
    <property type="match status" value="1"/>
</dbReference>
<comment type="function">
    <text evidence="8">3'-5' exoribonuclease that releases 5'-nucleoside monophosphates and is involved in maturation of structured RNAs.</text>
</comment>
<dbReference type="Pfam" id="PF17876">
    <property type="entry name" value="CSD2"/>
    <property type="match status" value="1"/>
</dbReference>
<dbReference type="SMART" id="SM00955">
    <property type="entry name" value="RNB"/>
    <property type="match status" value="1"/>
</dbReference>
<dbReference type="Pfam" id="PF08206">
    <property type="entry name" value="OB_RNB"/>
    <property type="match status" value="1"/>
</dbReference>
<organism evidence="10 11">
    <name type="scientific">Helicovermis profundi</name>
    <dbReference type="NCBI Taxonomy" id="3065157"/>
    <lineage>
        <taxon>Bacteria</taxon>
        <taxon>Bacillati</taxon>
        <taxon>Bacillota</taxon>
        <taxon>Clostridia</taxon>
        <taxon>Helicovermis</taxon>
    </lineage>
</organism>
<reference evidence="10 11" key="1">
    <citation type="submission" date="2023-08" db="EMBL/GenBank/DDBJ databases">
        <title>Helicovermis profunda gen. nov., sp. nov., a novel mesophilic, fermentative bacterium within the Bacillota from a deep-sea hydrothermal vent chimney.</title>
        <authorList>
            <person name="Miyazaki U."/>
            <person name="Mizutani D."/>
            <person name="Hashimoto Y."/>
            <person name="Tame A."/>
            <person name="Sawayama S."/>
            <person name="Miyazaki J."/>
            <person name="Takai K."/>
            <person name="Nakagawa S."/>
        </authorList>
    </citation>
    <scope>NUCLEOTIDE SEQUENCE [LARGE SCALE GENOMIC DNA]</scope>
    <source>
        <strain evidence="10 11">S502</strain>
    </source>
</reference>
<keyword evidence="6 8" id="KW-0269">Exonuclease</keyword>
<dbReference type="GO" id="GO:0006402">
    <property type="term" value="P:mRNA catabolic process"/>
    <property type="evidence" value="ECO:0007669"/>
    <property type="project" value="TreeGrafter"/>
</dbReference>
<evidence type="ECO:0000256" key="4">
    <source>
        <dbReference type="ARBA" id="ARBA00022722"/>
    </source>
</evidence>
<evidence type="ECO:0000256" key="2">
    <source>
        <dbReference type="ARBA" id="ARBA00004496"/>
    </source>
</evidence>
<dbReference type="InterPro" id="IPR011805">
    <property type="entry name" value="RNase_R"/>
</dbReference>
<dbReference type="PANTHER" id="PTHR23355:SF9">
    <property type="entry name" value="DIS3-LIKE EXONUCLEASE 2"/>
    <property type="match status" value="1"/>
</dbReference>
<proteinExistence type="inferred from homology"/>
<protein>
    <recommendedName>
        <fullName evidence="8">Ribonuclease R</fullName>
        <shortName evidence="8">RNase R</shortName>
        <ecNumber evidence="8">3.1.13.1</ecNumber>
    </recommendedName>
</protein>
<dbReference type="NCBIfam" id="TIGR02063">
    <property type="entry name" value="RNase_R"/>
    <property type="match status" value="1"/>
</dbReference>
<dbReference type="SMART" id="SM00357">
    <property type="entry name" value="CSP"/>
    <property type="match status" value="2"/>
</dbReference>
<name>A0AAU9EL58_9FIRM</name>
<dbReference type="CDD" id="cd04471">
    <property type="entry name" value="S1_RNase_R"/>
    <property type="match status" value="1"/>
</dbReference>
<dbReference type="InterPro" id="IPR013223">
    <property type="entry name" value="RNase_B_OB_dom"/>
</dbReference>
<dbReference type="SUPFAM" id="SSF50249">
    <property type="entry name" value="Nucleic acid-binding proteins"/>
    <property type="match status" value="4"/>
</dbReference>
<dbReference type="HAMAP" id="MF_01895">
    <property type="entry name" value="RNase_R"/>
    <property type="match status" value="1"/>
</dbReference>
<evidence type="ECO:0000256" key="6">
    <source>
        <dbReference type="ARBA" id="ARBA00022839"/>
    </source>
</evidence>
<dbReference type="Pfam" id="PF00575">
    <property type="entry name" value="S1"/>
    <property type="match status" value="1"/>
</dbReference>
<comment type="subcellular location">
    <subcellularLocation>
        <location evidence="2 8">Cytoplasm</location>
    </subcellularLocation>
</comment>
<evidence type="ECO:0000256" key="7">
    <source>
        <dbReference type="ARBA" id="ARBA00022884"/>
    </source>
</evidence>
<dbReference type="GO" id="GO:0003723">
    <property type="term" value="F:RNA binding"/>
    <property type="evidence" value="ECO:0007669"/>
    <property type="project" value="UniProtKB-UniRule"/>
</dbReference>
<evidence type="ECO:0000256" key="8">
    <source>
        <dbReference type="HAMAP-Rule" id="MF_01895"/>
    </source>
</evidence>
<dbReference type="InterPro" id="IPR050180">
    <property type="entry name" value="RNR_Ribonuclease"/>
</dbReference>
<dbReference type="KEGG" id="hprf:HLPR_10850"/>
<dbReference type="InterPro" id="IPR003029">
    <property type="entry name" value="S1_domain"/>
</dbReference>
<dbReference type="InterPro" id="IPR040476">
    <property type="entry name" value="CSD2"/>
</dbReference>
<dbReference type="PROSITE" id="PS01175">
    <property type="entry name" value="RIBONUCLEASE_II"/>
    <property type="match status" value="1"/>
</dbReference>
<dbReference type="PANTHER" id="PTHR23355">
    <property type="entry name" value="RIBONUCLEASE"/>
    <property type="match status" value="1"/>
</dbReference>
<evidence type="ECO:0000256" key="5">
    <source>
        <dbReference type="ARBA" id="ARBA00022801"/>
    </source>
</evidence>
<gene>
    <name evidence="8 10" type="primary">rnr</name>
    <name evidence="10" type="ORF">HLPR_10850</name>
</gene>
<comment type="similarity">
    <text evidence="8">Belongs to the RNR ribonuclease family. RNase R subfamily.</text>
</comment>
<dbReference type="FunFam" id="2.40.50.140:FF:000219">
    <property type="entry name" value="Ribonuclease R"/>
    <property type="match status" value="1"/>
</dbReference>
<dbReference type="Gene3D" id="2.40.50.140">
    <property type="entry name" value="Nucleic acid-binding proteins"/>
    <property type="match status" value="3"/>
</dbReference>
<dbReference type="InterPro" id="IPR011129">
    <property type="entry name" value="CSD"/>
</dbReference>
<dbReference type="InterPro" id="IPR012340">
    <property type="entry name" value="NA-bd_OB-fold"/>
</dbReference>
<dbReference type="AlphaFoldDB" id="A0AAU9EL58"/>
<dbReference type="InterPro" id="IPR022966">
    <property type="entry name" value="RNase_II/R_CS"/>
</dbReference>
<keyword evidence="5 8" id="KW-0378">Hydrolase</keyword>